<dbReference type="SMART" id="SM00974">
    <property type="entry name" value="T5orf172"/>
    <property type="match status" value="1"/>
</dbReference>
<organism evidence="2">
    <name type="scientific">Pricia antarctica</name>
    <dbReference type="NCBI Taxonomy" id="641691"/>
    <lineage>
        <taxon>Bacteria</taxon>
        <taxon>Pseudomonadati</taxon>
        <taxon>Bacteroidota</taxon>
        <taxon>Flavobacteriia</taxon>
        <taxon>Flavobacteriales</taxon>
        <taxon>Flavobacteriaceae</taxon>
        <taxon>Pricia</taxon>
    </lineage>
</organism>
<comment type="caution">
    <text evidence="2">The sequence shown here is derived from an EMBL/GenBank/DDBJ whole genome shotgun (WGS) entry which is preliminary data.</text>
</comment>
<name>A0A831QJD7_9FLAO</name>
<dbReference type="EMBL" id="DRGL01000003">
    <property type="protein sequence ID" value="HEA19385.1"/>
    <property type="molecule type" value="Genomic_DNA"/>
</dbReference>
<sequence>MPVNDGYVYLVKLPFRNLYKIGRTQYPEVRLKGHVAGSEMLACALCPDYKTVERDLRNRYKSKLVKGREWFNLSVSQIKEVISFLNAGALDMDLLNKIAIIRKQWELIDTFLLSIQIKQRRHYSAMD</sequence>
<reference evidence="2" key="1">
    <citation type="journal article" date="2020" name="mSystems">
        <title>Genome- and Community-Level Interaction Insights into Carbon Utilization and Element Cycling Functions of Hydrothermarchaeota in Hydrothermal Sediment.</title>
        <authorList>
            <person name="Zhou Z."/>
            <person name="Liu Y."/>
            <person name="Xu W."/>
            <person name="Pan J."/>
            <person name="Luo Z.H."/>
            <person name="Li M."/>
        </authorList>
    </citation>
    <scope>NUCLEOTIDE SEQUENCE [LARGE SCALE GENOMIC DNA]</scope>
    <source>
        <strain evidence="2">HyVt-345</strain>
    </source>
</reference>
<dbReference type="Proteomes" id="UP000886191">
    <property type="component" value="Unassembled WGS sequence"/>
</dbReference>
<dbReference type="AlphaFoldDB" id="A0A831QJD7"/>
<proteinExistence type="predicted"/>
<dbReference type="Pfam" id="PF10544">
    <property type="entry name" value="T5orf172"/>
    <property type="match status" value="1"/>
</dbReference>
<dbReference type="InterPro" id="IPR018306">
    <property type="entry name" value="Phage_T5_Orf172_DNA-bd"/>
</dbReference>
<gene>
    <name evidence="2" type="ORF">ENH87_00490</name>
</gene>
<accession>A0A831QJD7</accession>
<protein>
    <recommendedName>
        <fullName evidence="1">Bacteriophage T5 Orf172 DNA-binding domain-containing protein</fullName>
    </recommendedName>
</protein>
<evidence type="ECO:0000259" key="1">
    <source>
        <dbReference type="SMART" id="SM00974"/>
    </source>
</evidence>
<evidence type="ECO:0000313" key="2">
    <source>
        <dbReference type="EMBL" id="HEA19385.1"/>
    </source>
</evidence>
<feature type="domain" description="Bacteriophage T5 Orf172 DNA-binding" evidence="1">
    <location>
        <begin position="13"/>
        <end position="85"/>
    </location>
</feature>